<feature type="transmembrane region" description="Helical" evidence="5">
    <location>
        <begin position="374"/>
        <end position="392"/>
    </location>
</feature>
<evidence type="ECO:0000256" key="4">
    <source>
        <dbReference type="ARBA" id="ARBA00023136"/>
    </source>
</evidence>
<feature type="transmembrane region" description="Helical" evidence="5">
    <location>
        <begin position="321"/>
        <end position="340"/>
    </location>
</feature>
<dbReference type="OrthoDB" id="5967337at2759"/>
<comment type="subcellular location">
    <subcellularLocation>
        <location evidence="1">Membrane</location>
        <topology evidence="1">Multi-pass membrane protein</topology>
    </subcellularLocation>
</comment>
<reference evidence="8 9" key="1">
    <citation type="submission" date="2020-04" db="EMBL/GenBank/DDBJ databases">
        <authorList>
            <person name="Alioto T."/>
            <person name="Alioto T."/>
            <person name="Gomez Garrido J."/>
        </authorList>
    </citation>
    <scope>NUCLEOTIDE SEQUENCE [LARGE SCALE GENOMIC DNA]</scope>
</reference>
<feature type="transmembrane region" description="Helical" evidence="5">
    <location>
        <begin position="291"/>
        <end position="314"/>
    </location>
</feature>
<feature type="transmembrane region" description="Helical" evidence="5">
    <location>
        <begin position="483"/>
        <end position="503"/>
    </location>
</feature>
<keyword evidence="6" id="KW-0732">Signal</keyword>
<feature type="transmembrane region" description="Helical" evidence="5">
    <location>
        <begin position="346"/>
        <end position="367"/>
    </location>
</feature>
<evidence type="ECO:0000256" key="2">
    <source>
        <dbReference type="ARBA" id="ARBA00022692"/>
    </source>
</evidence>
<evidence type="ECO:0000259" key="7">
    <source>
        <dbReference type="Pfam" id="PF13886"/>
    </source>
</evidence>
<feature type="transmembrane region" description="Helical" evidence="5">
    <location>
        <begin position="404"/>
        <end position="420"/>
    </location>
</feature>
<dbReference type="GO" id="GO:0043069">
    <property type="term" value="P:negative regulation of programmed cell death"/>
    <property type="evidence" value="ECO:0007669"/>
    <property type="project" value="TreeGrafter"/>
</dbReference>
<dbReference type="PANTHER" id="PTHR15937:SF3">
    <property type="entry name" value="TRANSMEMBRANE 7 SUPERFAMILY MEMBER 3"/>
    <property type="match status" value="1"/>
</dbReference>
<feature type="domain" description="TM7S3/TM198-like" evidence="7">
    <location>
        <begin position="296"/>
        <end position="501"/>
    </location>
</feature>
<keyword evidence="4 5" id="KW-0472">Membrane</keyword>
<dbReference type="GO" id="GO:0005886">
    <property type="term" value="C:plasma membrane"/>
    <property type="evidence" value="ECO:0007669"/>
    <property type="project" value="TreeGrafter"/>
</dbReference>
<name>A0A8S1BYA9_9INSE</name>
<protein>
    <recommendedName>
        <fullName evidence="7">TM7S3/TM198-like domain-containing protein</fullName>
    </recommendedName>
</protein>
<organism evidence="8 9">
    <name type="scientific">Cloeon dipterum</name>
    <dbReference type="NCBI Taxonomy" id="197152"/>
    <lineage>
        <taxon>Eukaryota</taxon>
        <taxon>Metazoa</taxon>
        <taxon>Ecdysozoa</taxon>
        <taxon>Arthropoda</taxon>
        <taxon>Hexapoda</taxon>
        <taxon>Insecta</taxon>
        <taxon>Pterygota</taxon>
        <taxon>Palaeoptera</taxon>
        <taxon>Ephemeroptera</taxon>
        <taxon>Pisciforma</taxon>
        <taxon>Baetidae</taxon>
        <taxon>Cloeon</taxon>
    </lineage>
</organism>
<keyword evidence="3 5" id="KW-1133">Transmembrane helix</keyword>
<comment type="caution">
    <text evidence="8">The sequence shown here is derived from an EMBL/GenBank/DDBJ whole genome shotgun (WGS) entry which is preliminary data.</text>
</comment>
<dbReference type="EMBL" id="CADEPI010000002">
    <property type="protein sequence ID" value="CAB3359792.1"/>
    <property type="molecule type" value="Genomic_DNA"/>
</dbReference>
<gene>
    <name evidence="8" type="ORF">CLODIP_2_CD07993</name>
</gene>
<evidence type="ECO:0000256" key="3">
    <source>
        <dbReference type="ARBA" id="ARBA00022989"/>
    </source>
</evidence>
<feature type="chain" id="PRO_5035721135" description="TM7S3/TM198-like domain-containing protein" evidence="6">
    <location>
        <begin position="19"/>
        <end position="567"/>
    </location>
</feature>
<accession>A0A8S1BYA9</accession>
<keyword evidence="2 5" id="KW-0812">Transmembrane</keyword>
<evidence type="ECO:0000313" key="9">
    <source>
        <dbReference type="Proteomes" id="UP000494165"/>
    </source>
</evidence>
<dbReference type="PANTHER" id="PTHR15937">
    <property type="entry name" value="TRANSMEMBRANE 7 SUPERFAMILY MEMBER 3"/>
    <property type="match status" value="1"/>
</dbReference>
<dbReference type="Pfam" id="PF13886">
    <property type="entry name" value="TM7S3_TM198"/>
    <property type="match status" value="1"/>
</dbReference>
<evidence type="ECO:0000256" key="5">
    <source>
        <dbReference type="SAM" id="Phobius"/>
    </source>
</evidence>
<dbReference type="Proteomes" id="UP000494165">
    <property type="component" value="Unassembled WGS sequence"/>
</dbReference>
<sequence>MLLRVLAVCLPLLVAALAADLPPLEVRDVNDGDVVPFSFSNASGSPDDLLVEEIKVLPVLGRVTLTTPNLLPFIRFVLFQAHSQIYNVTLAYNNALLPTTHVNGTNVGLLVQPKANMAQVELSNFNIETNVSVLIVVSILRVEDPIPGGCNMEFNTKLAPYLSVTYTSDMITMKSQLAAPPFPYSCRSNLLDYDVYHLYLEERNYSQGAYFNGIRKMLTPSRIAEHGKLVPEIIGRPTLQRTFSSYPGTGSVYAVVVRYDNEFDAAYVPAATYACSIVFWNDTCDVLTSTFSKLLCATILFLGVFICFAGHYFFKAEMFIFGFLSGGLIAYILVSLPGNFDFEGHLAISVLIGAIFGTFWLSLWWFYGIPAISTLLITLTLGYLVAATVFFSGAADVPVFQNEINYWTAFFCIVVAVPIFMAMAAHVANIIACSIFGAFAIIAPIDHYVGSNLKYIIINNVRKAANPDFKTAIIDPPYQTRDLILSVAWGVLAILGACVQLYLHKNKPPFPPPPHTVLLDQRERLAFENEPLLRGQPTHSYASVSVGDDSVFASPRAGPSSAGQEGN</sequence>
<proteinExistence type="predicted"/>
<evidence type="ECO:0000256" key="1">
    <source>
        <dbReference type="ARBA" id="ARBA00004141"/>
    </source>
</evidence>
<dbReference type="AlphaFoldDB" id="A0A8S1BYA9"/>
<evidence type="ECO:0000256" key="6">
    <source>
        <dbReference type="SAM" id="SignalP"/>
    </source>
</evidence>
<keyword evidence="9" id="KW-1185">Reference proteome</keyword>
<evidence type="ECO:0000313" key="8">
    <source>
        <dbReference type="EMBL" id="CAB3359792.1"/>
    </source>
</evidence>
<dbReference type="Pfam" id="PF25992">
    <property type="entry name" value="Ig_TM7SF3_N"/>
    <property type="match status" value="1"/>
</dbReference>
<feature type="transmembrane region" description="Helical" evidence="5">
    <location>
        <begin position="427"/>
        <end position="445"/>
    </location>
</feature>
<feature type="signal peptide" evidence="6">
    <location>
        <begin position="1"/>
        <end position="18"/>
    </location>
</feature>
<dbReference type="InterPro" id="IPR025256">
    <property type="entry name" value="TM7S3/TM198-like_dom"/>
</dbReference>
<dbReference type="InterPro" id="IPR042502">
    <property type="entry name" value="TM7SF3"/>
</dbReference>